<dbReference type="SMART" id="SM00091">
    <property type="entry name" value="PAS"/>
    <property type="match status" value="2"/>
</dbReference>
<dbReference type="Pfam" id="PF02518">
    <property type="entry name" value="HATPase_c"/>
    <property type="match status" value="1"/>
</dbReference>
<name>A0ABP3UT92_9BURK</name>
<evidence type="ECO:0000256" key="8">
    <source>
        <dbReference type="ARBA" id="ARBA00023012"/>
    </source>
</evidence>
<dbReference type="InterPro" id="IPR013656">
    <property type="entry name" value="PAS_4"/>
</dbReference>
<dbReference type="CDD" id="cd00082">
    <property type="entry name" value="HisKA"/>
    <property type="match status" value="1"/>
</dbReference>
<dbReference type="SUPFAM" id="SSF55874">
    <property type="entry name" value="ATPase domain of HSP90 chaperone/DNA topoisomerase II/histidine kinase"/>
    <property type="match status" value="1"/>
</dbReference>
<dbReference type="Pfam" id="PF08447">
    <property type="entry name" value="PAS_3"/>
    <property type="match status" value="1"/>
</dbReference>
<dbReference type="Gene3D" id="2.10.70.100">
    <property type="match status" value="1"/>
</dbReference>
<dbReference type="PROSITE" id="PS50110">
    <property type="entry name" value="RESPONSE_REGULATORY"/>
    <property type="match status" value="1"/>
</dbReference>
<feature type="domain" description="PAC" evidence="13">
    <location>
        <begin position="372"/>
        <end position="425"/>
    </location>
</feature>
<gene>
    <name evidence="14" type="ORF">GCM10009107_03300</name>
</gene>
<dbReference type="InterPro" id="IPR001789">
    <property type="entry name" value="Sig_transdc_resp-reg_receiver"/>
</dbReference>
<dbReference type="InterPro" id="IPR000014">
    <property type="entry name" value="PAS"/>
</dbReference>
<evidence type="ECO:0000256" key="9">
    <source>
        <dbReference type="PROSITE-ProRule" id="PRU00169"/>
    </source>
</evidence>
<dbReference type="SMART" id="SM00388">
    <property type="entry name" value="HisKA"/>
    <property type="match status" value="1"/>
</dbReference>
<dbReference type="InterPro" id="IPR003594">
    <property type="entry name" value="HATPase_dom"/>
</dbReference>
<dbReference type="SUPFAM" id="SSF52172">
    <property type="entry name" value="CheY-like"/>
    <property type="match status" value="1"/>
</dbReference>
<dbReference type="InterPro" id="IPR004358">
    <property type="entry name" value="Sig_transdc_His_kin-like_C"/>
</dbReference>
<feature type="domain" description="Response regulatory" evidence="11">
    <location>
        <begin position="825"/>
        <end position="938"/>
    </location>
</feature>
<evidence type="ECO:0000256" key="5">
    <source>
        <dbReference type="ARBA" id="ARBA00022741"/>
    </source>
</evidence>
<comment type="catalytic activity">
    <reaction evidence="1">
        <text>ATP + protein L-histidine = ADP + protein N-phospho-L-histidine.</text>
        <dbReference type="EC" id="2.7.13.3"/>
    </reaction>
</comment>
<comment type="caution">
    <text evidence="14">The sequence shown here is derived from an EMBL/GenBank/DDBJ whole genome shotgun (WGS) entry which is preliminary data.</text>
</comment>
<evidence type="ECO:0000259" key="13">
    <source>
        <dbReference type="PROSITE" id="PS50113"/>
    </source>
</evidence>
<proteinExistence type="predicted"/>
<dbReference type="PROSITE" id="PS50113">
    <property type="entry name" value="PAC"/>
    <property type="match status" value="2"/>
</dbReference>
<evidence type="ECO:0000256" key="1">
    <source>
        <dbReference type="ARBA" id="ARBA00000085"/>
    </source>
</evidence>
<dbReference type="InterPro" id="IPR013655">
    <property type="entry name" value="PAS_fold_3"/>
</dbReference>
<dbReference type="SUPFAM" id="SSF55785">
    <property type="entry name" value="PYP-like sensor domain (PAS domain)"/>
    <property type="match status" value="3"/>
</dbReference>
<evidence type="ECO:0000256" key="2">
    <source>
        <dbReference type="ARBA" id="ARBA00012438"/>
    </source>
</evidence>
<organism evidence="14 15">
    <name type="scientific">Ideonella azotifigens</name>
    <dbReference type="NCBI Taxonomy" id="513160"/>
    <lineage>
        <taxon>Bacteria</taxon>
        <taxon>Pseudomonadati</taxon>
        <taxon>Pseudomonadota</taxon>
        <taxon>Betaproteobacteria</taxon>
        <taxon>Burkholderiales</taxon>
        <taxon>Sphaerotilaceae</taxon>
        <taxon>Ideonella</taxon>
    </lineage>
</organism>
<dbReference type="InterPro" id="IPR003661">
    <property type="entry name" value="HisK_dim/P_dom"/>
</dbReference>
<dbReference type="Gene3D" id="3.30.565.10">
    <property type="entry name" value="Histidine kinase-like ATPase, C-terminal domain"/>
    <property type="match status" value="1"/>
</dbReference>
<dbReference type="InterPro" id="IPR036890">
    <property type="entry name" value="HATPase_C_sf"/>
</dbReference>
<keyword evidence="3 9" id="KW-0597">Phosphoprotein</keyword>
<dbReference type="Gene3D" id="3.40.50.2300">
    <property type="match status" value="1"/>
</dbReference>
<evidence type="ECO:0000256" key="7">
    <source>
        <dbReference type="ARBA" id="ARBA00022840"/>
    </source>
</evidence>
<dbReference type="PANTHER" id="PTHR43065">
    <property type="entry name" value="SENSOR HISTIDINE KINASE"/>
    <property type="match status" value="1"/>
</dbReference>
<dbReference type="PANTHER" id="PTHR43065:SF46">
    <property type="entry name" value="C4-DICARBOXYLATE TRANSPORT SENSOR PROTEIN DCTB"/>
    <property type="match status" value="1"/>
</dbReference>
<keyword evidence="4" id="KW-0808">Transferase</keyword>
<evidence type="ECO:0000256" key="4">
    <source>
        <dbReference type="ARBA" id="ARBA00022679"/>
    </source>
</evidence>
<feature type="domain" description="Histidine kinase" evidence="10">
    <location>
        <begin position="588"/>
        <end position="803"/>
    </location>
</feature>
<feature type="modified residue" description="4-aspartylphosphate" evidence="9">
    <location>
        <position position="874"/>
    </location>
</feature>
<dbReference type="SMART" id="SM00448">
    <property type="entry name" value="REC"/>
    <property type="match status" value="1"/>
</dbReference>
<evidence type="ECO:0000313" key="15">
    <source>
        <dbReference type="Proteomes" id="UP001500279"/>
    </source>
</evidence>
<dbReference type="PRINTS" id="PR00344">
    <property type="entry name" value="BCTRLSENSOR"/>
</dbReference>
<dbReference type="InterPro" id="IPR005467">
    <property type="entry name" value="His_kinase_dom"/>
</dbReference>
<keyword evidence="15" id="KW-1185">Reference proteome</keyword>
<evidence type="ECO:0000313" key="14">
    <source>
        <dbReference type="EMBL" id="GAA0741065.1"/>
    </source>
</evidence>
<feature type="domain" description="PAS" evidence="12">
    <location>
        <begin position="296"/>
        <end position="363"/>
    </location>
</feature>
<evidence type="ECO:0000256" key="6">
    <source>
        <dbReference type="ARBA" id="ARBA00022777"/>
    </source>
</evidence>
<dbReference type="InterPro" id="IPR011006">
    <property type="entry name" value="CheY-like_superfamily"/>
</dbReference>
<dbReference type="InterPro" id="IPR035965">
    <property type="entry name" value="PAS-like_dom_sf"/>
</dbReference>
<keyword evidence="5" id="KW-0547">Nucleotide-binding</keyword>
<keyword evidence="7" id="KW-0067">ATP-binding</keyword>
<accession>A0ABP3UT92</accession>
<dbReference type="Proteomes" id="UP001500279">
    <property type="component" value="Unassembled WGS sequence"/>
</dbReference>
<sequence length="940" mass="103379">MRFLAGDGEMAARIRAFDWASTPLGPPATWSAGLRTMVRMLLTTRHPVYIFWGAEHTGLYNDAYRESLGPEKHPAILGIPGRRAWAEIWHLIGPQILQVLAGGGATWHQNQLVPIIRHGCLDDVYWTYSFGPIDDESAANGVGGVLVLVTETTRQVMAERQAKLNHARLASLFEQAPNFMAMLSGKDHRFELVNPAYERLIGRRDVMGLPFSQAIPEAVDQGYVDLLDQVFATGEPYIAAYAKFRSQPATDVPPDERIVDFVFQPTFDNRGEVDGIFVVGIDVTAQWQAQQELAVKIEQLQLATDAGEVGLWDVDNLANTLYWAPRVKKMFGVREQMPVTIADYYDGIHPEDRDATIAAYQRAQSPLERALYDVEFRTIGKEDGRVRWVAACGRGIFDSQGHCTRVIGTAIDVTARKRNEALLRHLNETLERKLSDYLAERKLLADIVEGTDALIQVMDLNYRWLAINRASAAGFERAFGIRPRVGDQLQYLLHEHIEVLKEIEPGWTRALAGQEFLEVRSFGPSPSEQRSFEMRFQPLYDSDGRLIGAYQFAYDVTERIEHQRRLAESEAALYQARKLEAIGQLTGAIAHDFNNLLQVVSANLEMIRRRAENPAQVRDFAKRGTEAASRGARLTAQLLAFSRKQELVIRPVGLGALVDGMADLLKTTLGASVELQLAAEDVWVHADATQLEMALLNLAVNAKDAMPDGGRFTLASRVPASLPRDLAPGEYVEISATDTGTGMPPEVMAKAFDPFFTTKAVGKGSGLGLSQVYGLATRAGGTVVIDSDGVTGTTIKVYLKRALGENSGASQDAPASGPVALAPWSVLLVDDEEEVRRGIAAMLTDLGLGVHQAENAEQGLQLLDAHQVELLLVDYAMPGSDGAAMARVARQAKPELPIMFVSGHADAEVIREAIGYGATLLRKPVSSDQLELALRRLQSR</sequence>
<dbReference type="InterPro" id="IPR001610">
    <property type="entry name" value="PAC"/>
</dbReference>
<dbReference type="SMART" id="SM00387">
    <property type="entry name" value="HATPase_c"/>
    <property type="match status" value="1"/>
</dbReference>
<evidence type="ECO:0000259" key="11">
    <source>
        <dbReference type="PROSITE" id="PS50110"/>
    </source>
</evidence>
<keyword evidence="6" id="KW-0418">Kinase</keyword>
<dbReference type="NCBIfam" id="TIGR00229">
    <property type="entry name" value="sensory_box"/>
    <property type="match status" value="1"/>
</dbReference>
<reference evidence="15" key="1">
    <citation type="journal article" date="2019" name="Int. J. Syst. Evol. Microbiol.">
        <title>The Global Catalogue of Microorganisms (GCM) 10K type strain sequencing project: providing services to taxonomists for standard genome sequencing and annotation.</title>
        <authorList>
            <consortium name="The Broad Institute Genomics Platform"/>
            <consortium name="The Broad Institute Genome Sequencing Center for Infectious Disease"/>
            <person name="Wu L."/>
            <person name="Ma J."/>
        </authorList>
    </citation>
    <scope>NUCLEOTIDE SEQUENCE [LARGE SCALE GENOMIC DNA]</scope>
    <source>
        <strain evidence="15">JCM 15503</strain>
    </source>
</reference>
<dbReference type="Gene3D" id="1.10.287.130">
    <property type="match status" value="1"/>
</dbReference>
<dbReference type="CDD" id="cd00130">
    <property type="entry name" value="PAS"/>
    <property type="match status" value="1"/>
</dbReference>
<dbReference type="EMBL" id="BAAAEW010000003">
    <property type="protein sequence ID" value="GAA0741065.1"/>
    <property type="molecule type" value="Genomic_DNA"/>
</dbReference>
<dbReference type="InterPro" id="IPR036097">
    <property type="entry name" value="HisK_dim/P_sf"/>
</dbReference>
<dbReference type="SUPFAM" id="SSF47384">
    <property type="entry name" value="Homodimeric domain of signal transducing histidine kinase"/>
    <property type="match status" value="1"/>
</dbReference>
<evidence type="ECO:0000256" key="3">
    <source>
        <dbReference type="ARBA" id="ARBA00022553"/>
    </source>
</evidence>
<dbReference type="Pfam" id="PF00512">
    <property type="entry name" value="HisKA"/>
    <property type="match status" value="1"/>
</dbReference>
<dbReference type="EC" id="2.7.13.3" evidence="2"/>
<dbReference type="CDD" id="cd17536">
    <property type="entry name" value="REC_YesN-like"/>
    <property type="match status" value="1"/>
</dbReference>
<dbReference type="InterPro" id="IPR000700">
    <property type="entry name" value="PAS-assoc_C"/>
</dbReference>
<dbReference type="Pfam" id="PF08448">
    <property type="entry name" value="PAS_4"/>
    <property type="match status" value="2"/>
</dbReference>
<dbReference type="Gene3D" id="3.30.450.20">
    <property type="entry name" value="PAS domain"/>
    <property type="match status" value="4"/>
</dbReference>
<evidence type="ECO:0000259" key="10">
    <source>
        <dbReference type="PROSITE" id="PS50109"/>
    </source>
</evidence>
<evidence type="ECO:0000259" key="12">
    <source>
        <dbReference type="PROSITE" id="PS50112"/>
    </source>
</evidence>
<dbReference type="SMART" id="SM00086">
    <property type="entry name" value="PAC"/>
    <property type="match status" value="3"/>
</dbReference>
<keyword evidence="8" id="KW-0902">Two-component regulatory system</keyword>
<dbReference type="PROSITE" id="PS50112">
    <property type="entry name" value="PAS"/>
    <property type="match status" value="1"/>
</dbReference>
<feature type="domain" description="PAC" evidence="13">
    <location>
        <begin position="515"/>
        <end position="568"/>
    </location>
</feature>
<dbReference type="Pfam" id="PF00072">
    <property type="entry name" value="Response_reg"/>
    <property type="match status" value="1"/>
</dbReference>
<protein>
    <recommendedName>
        <fullName evidence="2">histidine kinase</fullName>
        <ecNumber evidence="2">2.7.13.3</ecNumber>
    </recommendedName>
</protein>
<dbReference type="PROSITE" id="PS50109">
    <property type="entry name" value="HIS_KIN"/>
    <property type="match status" value="1"/>
</dbReference>